<comment type="caution">
    <text evidence="4">The sequence shown here is derived from an EMBL/GenBank/DDBJ whole genome shotgun (WGS) entry which is preliminary data.</text>
</comment>
<dbReference type="PANTHER" id="PTHR44196:SF1">
    <property type="entry name" value="DEHYDROGENASE_REDUCTASE SDR FAMILY MEMBER 7B"/>
    <property type="match status" value="1"/>
</dbReference>
<evidence type="ECO:0000313" key="4">
    <source>
        <dbReference type="EMBL" id="GGH81056.1"/>
    </source>
</evidence>
<dbReference type="PRINTS" id="PR00080">
    <property type="entry name" value="SDRFAMILY"/>
</dbReference>
<sequence length="235" mass="25562">MNIVITGASKGLGRAIAEKFGEDKQGHGIFLCARNKEQLRAFALELQGRFPRTNVQYYACDVSKPAEVQEFANWLLQQNIRIDVLVNNAGQFIPGSVHSEPAGALQQMIETNLYSAYNLTRALLPAMMQAAQGHIFNMCSIASLQAYANGGAYSISKFALAGFSKNLREEMKPHNIKVTAVYPGAAYTDSWSGSGVDPKRIMEAADVAALIYAASFLSPQACVEDIILRPQLGDL</sequence>
<protein>
    <submittedName>
        <fullName evidence="4">Oxidoreductase</fullName>
    </submittedName>
</protein>
<dbReference type="RefSeq" id="WP_188958277.1">
    <property type="nucleotide sequence ID" value="NZ_BMIB01000006.1"/>
</dbReference>
<evidence type="ECO:0000256" key="2">
    <source>
        <dbReference type="ARBA" id="ARBA00023002"/>
    </source>
</evidence>
<dbReference type="PRINTS" id="PR00081">
    <property type="entry name" value="GDHRDH"/>
</dbReference>
<keyword evidence="2" id="KW-0560">Oxidoreductase</keyword>
<dbReference type="SUPFAM" id="SSF51735">
    <property type="entry name" value="NAD(P)-binding Rossmann-fold domains"/>
    <property type="match status" value="1"/>
</dbReference>
<name>A0A917MZ89_9BACT</name>
<dbReference type="GO" id="GO:0016020">
    <property type="term" value="C:membrane"/>
    <property type="evidence" value="ECO:0007669"/>
    <property type="project" value="TreeGrafter"/>
</dbReference>
<dbReference type="EMBL" id="BMIB01000006">
    <property type="protein sequence ID" value="GGH81056.1"/>
    <property type="molecule type" value="Genomic_DNA"/>
</dbReference>
<evidence type="ECO:0000256" key="1">
    <source>
        <dbReference type="ARBA" id="ARBA00006484"/>
    </source>
</evidence>
<dbReference type="GO" id="GO:0016491">
    <property type="term" value="F:oxidoreductase activity"/>
    <property type="evidence" value="ECO:0007669"/>
    <property type="project" value="UniProtKB-KW"/>
</dbReference>
<accession>A0A917MZ89</accession>
<dbReference type="PROSITE" id="PS00061">
    <property type="entry name" value="ADH_SHORT"/>
    <property type="match status" value="1"/>
</dbReference>
<evidence type="ECO:0000256" key="3">
    <source>
        <dbReference type="RuleBase" id="RU000363"/>
    </source>
</evidence>
<dbReference type="Gene3D" id="3.40.50.720">
    <property type="entry name" value="NAD(P)-binding Rossmann-like Domain"/>
    <property type="match status" value="1"/>
</dbReference>
<proteinExistence type="inferred from homology"/>
<dbReference type="AlphaFoldDB" id="A0A917MZ89"/>
<evidence type="ECO:0000313" key="5">
    <source>
        <dbReference type="Proteomes" id="UP000627292"/>
    </source>
</evidence>
<dbReference type="Pfam" id="PF00106">
    <property type="entry name" value="adh_short"/>
    <property type="match status" value="1"/>
</dbReference>
<comment type="similarity">
    <text evidence="1 3">Belongs to the short-chain dehydrogenases/reductases (SDR) family.</text>
</comment>
<dbReference type="PANTHER" id="PTHR44196">
    <property type="entry name" value="DEHYDROGENASE/REDUCTASE SDR FAMILY MEMBER 7B"/>
    <property type="match status" value="1"/>
</dbReference>
<dbReference type="CDD" id="cd05233">
    <property type="entry name" value="SDR_c"/>
    <property type="match status" value="1"/>
</dbReference>
<dbReference type="Proteomes" id="UP000627292">
    <property type="component" value="Unassembled WGS sequence"/>
</dbReference>
<dbReference type="InterPro" id="IPR036291">
    <property type="entry name" value="NAD(P)-bd_dom_sf"/>
</dbReference>
<organism evidence="4 5">
    <name type="scientific">Filimonas zeae</name>
    <dbReference type="NCBI Taxonomy" id="1737353"/>
    <lineage>
        <taxon>Bacteria</taxon>
        <taxon>Pseudomonadati</taxon>
        <taxon>Bacteroidota</taxon>
        <taxon>Chitinophagia</taxon>
        <taxon>Chitinophagales</taxon>
        <taxon>Chitinophagaceae</taxon>
        <taxon>Filimonas</taxon>
    </lineage>
</organism>
<dbReference type="InterPro" id="IPR020904">
    <property type="entry name" value="Sc_DH/Rdtase_CS"/>
</dbReference>
<reference evidence="4" key="1">
    <citation type="journal article" date="2014" name="Int. J. Syst. Evol. Microbiol.">
        <title>Complete genome sequence of Corynebacterium casei LMG S-19264T (=DSM 44701T), isolated from a smear-ripened cheese.</title>
        <authorList>
            <consortium name="US DOE Joint Genome Institute (JGI-PGF)"/>
            <person name="Walter F."/>
            <person name="Albersmeier A."/>
            <person name="Kalinowski J."/>
            <person name="Ruckert C."/>
        </authorList>
    </citation>
    <scope>NUCLEOTIDE SEQUENCE</scope>
    <source>
        <strain evidence="4">CGMCC 1.15290</strain>
    </source>
</reference>
<keyword evidence="5" id="KW-1185">Reference proteome</keyword>
<gene>
    <name evidence="4" type="ORF">GCM10011379_52850</name>
</gene>
<reference evidence="4" key="2">
    <citation type="submission" date="2020-09" db="EMBL/GenBank/DDBJ databases">
        <authorList>
            <person name="Sun Q."/>
            <person name="Zhou Y."/>
        </authorList>
    </citation>
    <scope>NUCLEOTIDE SEQUENCE</scope>
    <source>
        <strain evidence="4">CGMCC 1.15290</strain>
    </source>
</reference>
<dbReference type="InterPro" id="IPR002347">
    <property type="entry name" value="SDR_fam"/>
</dbReference>